<dbReference type="EMBL" id="JASVDS010000002">
    <property type="protein sequence ID" value="MDL5031793.1"/>
    <property type="molecule type" value="Genomic_DNA"/>
</dbReference>
<evidence type="ECO:0000259" key="1">
    <source>
        <dbReference type="Pfam" id="PF01408"/>
    </source>
</evidence>
<name>A0ABT7LG15_9BURK</name>
<dbReference type="SUPFAM" id="SSF51735">
    <property type="entry name" value="NAD(P)-binding Rossmann-fold domains"/>
    <property type="match status" value="1"/>
</dbReference>
<organism evidence="2 3">
    <name type="scientific">Roseateles subflavus</name>
    <dbReference type="NCBI Taxonomy" id="3053353"/>
    <lineage>
        <taxon>Bacteria</taxon>
        <taxon>Pseudomonadati</taxon>
        <taxon>Pseudomonadota</taxon>
        <taxon>Betaproteobacteria</taxon>
        <taxon>Burkholderiales</taxon>
        <taxon>Sphaerotilaceae</taxon>
        <taxon>Roseateles</taxon>
    </lineage>
</organism>
<dbReference type="Gene3D" id="3.30.360.10">
    <property type="entry name" value="Dihydrodipicolinate Reductase, domain 2"/>
    <property type="match status" value="1"/>
</dbReference>
<protein>
    <submittedName>
        <fullName evidence="2">Gfo/Idh/MocA family oxidoreductase</fullName>
    </submittedName>
</protein>
<evidence type="ECO:0000313" key="2">
    <source>
        <dbReference type="EMBL" id="MDL5031793.1"/>
    </source>
</evidence>
<comment type="caution">
    <text evidence="2">The sequence shown here is derived from an EMBL/GenBank/DDBJ whole genome shotgun (WGS) entry which is preliminary data.</text>
</comment>
<dbReference type="InterPro" id="IPR036291">
    <property type="entry name" value="NAD(P)-bd_dom_sf"/>
</dbReference>
<feature type="domain" description="Gfo/Idh/MocA-like oxidoreductase N-terminal" evidence="1">
    <location>
        <begin position="7"/>
        <end position="124"/>
    </location>
</feature>
<dbReference type="InterPro" id="IPR000683">
    <property type="entry name" value="Gfo/Idh/MocA-like_OxRdtase_N"/>
</dbReference>
<dbReference type="PANTHER" id="PTHR43377:SF1">
    <property type="entry name" value="BILIVERDIN REDUCTASE A"/>
    <property type="match status" value="1"/>
</dbReference>
<dbReference type="PANTHER" id="PTHR43377">
    <property type="entry name" value="BILIVERDIN REDUCTASE A"/>
    <property type="match status" value="1"/>
</dbReference>
<dbReference type="Pfam" id="PF01408">
    <property type="entry name" value="GFO_IDH_MocA"/>
    <property type="match status" value="1"/>
</dbReference>
<proteinExistence type="predicted"/>
<dbReference type="RefSeq" id="WP_285981906.1">
    <property type="nucleotide sequence ID" value="NZ_JASVDS010000002.1"/>
</dbReference>
<gene>
    <name evidence="2" type="ORF">QRD43_07720</name>
</gene>
<keyword evidence="3" id="KW-1185">Reference proteome</keyword>
<sequence>MPEPYAIGIIGLGVMGQRMLDRLQGHPRFQPLYAWDPDPETRAAIRARHSHLHVPDEPERLLTQPGLRGVYIASPPQSHLGWAERAFALGLTVLCEKPLAVDAEAAARTLQVLRQGQHRAAVNFSLASSSGLAQLQSCFGAASRHPMGELQSVQLTLRFAEWPRPWQKNAGVWLSGRAEGGFSREVLSHFIFVLQRVLGAAEVVHSELLYPSDPAAAEIGLRARLFAAGVPIDIDAAVLGQESDVNEMRWRARGGEICLSDWFRRIRLRKDEDWRELSERDLRPDLAEADLLEHWGALLDGRSHALPGFAEALAVQQTIEALLQEGRRTAHGRAGAEVQE</sequence>
<dbReference type="Gene3D" id="3.40.50.720">
    <property type="entry name" value="NAD(P)-binding Rossmann-like Domain"/>
    <property type="match status" value="1"/>
</dbReference>
<dbReference type="InterPro" id="IPR051450">
    <property type="entry name" value="Gfo/Idh/MocA_Oxidoreductases"/>
</dbReference>
<dbReference type="Proteomes" id="UP001238603">
    <property type="component" value="Unassembled WGS sequence"/>
</dbReference>
<accession>A0ABT7LG15</accession>
<reference evidence="2 3" key="1">
    <citation type="submission" date="2023-06" db="EMBL/GenBank/DDBJ databases">
        <title>Pelomonas sp. APW6 16S ribosomal RNA gene genome sequencing and assembly.</title>
        <authorList>
            <person name="Woo H."/>
        </authorList>
    </citation>
    <scope>NUCLEOTIDE SEQUENCE [LARGE SCALE GENOMIC DNA]</scope>
    <source>
        <strain evidence="2 3">APW6</strain>
    </source>
</reference>
<evidence type="ECO:0000313" key="3">
    <source>
        <dbReference type="Proteomes" id="UP001238603"/>
    </source>
</evidence>